<feature type="transmembrane region" description="Helical" evidence="1">
    <location>
        <begin position="6"/>
        <end position="21"/>
    </location>
</feature>
<feature type="transmembrane region" description="Helical" evidence="1">
    <location>
        <begin position="28"/>
        <end position="50"/>
    </location>
</feature>
<feature type="transmembrane region" description="Helical" evidence="1">
    <location>
        <begin position="136"/>
        <end position="158"/>
    </location>
</feature>
<dbReference type="AlphaFoldDB" id="A0A2V5JMS1"/>
<organism evidence="2 3">
    <name type="scientific">Arthrobacter psychrolactophilus</name>
    <dbReference type="NCBI Taxonomy" id="92442"/>
    <lineage>
        <taxon>Bacteria</taxon>
        <taxon>Bacillati</taxon>
        <taxon>Actinomycetota</taxon>
        <taxon>Actinomycetes</taxon>
        <taxon>Micrococcales</taxon>
        <taxon>Micrococcaceae</taxon>
        <taxon>Arthrobacter</taxon>
    </lineage>
</organism>
<evidence type="ECO:0000313" key="3">
    <source>
        <dbReference type="Proteomes" id="UP000247980"/>
    </source>
</evidence>
<feature type="transmembrane region" description="Helical" evidence="1">
    <location>
        <begin position="211"/>
        <end position="233"/>
    </location>
</feature>
<evidence type="ECO:0000313" key="2">
    <source>
        <dbReference type="EMBL" id="PYI39486.1"/>
    </source>
</evidence>
<accession>A0A2V5JMS1</accession>
<keyword evidence="1" id="KW-0472">Membrane</keyword>
<feature type="transmembrane region" description="Helical" evidence="1">
    <location>
        <begin position="62"/>
        <end position="84"/>
    </location>
</feature>
<proteinExistence type="predicted"/>
<dbReference type="OrthoDB" id="4925184at2"/>
<protein>
    <submittedName>
        <fullName evidence="2">Uncharacterized protein</fullName>
    </submittedName>
</protein>
<dbReference type="EMBL" id="QJVC01000003">
    <property type="protein sequence ID" value="PYI39486.1"/>
    <property type="molecule type" value="Genomic_DNA"/>
</dbReference>
<gene>
    <name evidence="2" type="ORF">CVS30_05950</name>
</gene>
<feature type="transmembrane region" description="Helical" evidence="1">
    <location>
        <begin position="170"/>
        <end position="191"/>
    </location>
</feature>
<keyword evidence="3" id="KW-1185">Reference proteome</keyword>
<keyword evidence="1" id="KW-0812">Transmembrane</keyword>
<name>A0A2V5JMS1_9MICC</name>
<evidence type="ECO:0000256" key="1">
    <source>
        <dbReference type="SAM" id="Phobius"/>
    </source>
</evidence>
<sequence length="325" mass="35999">MLLVPALTLWVMTIVRLTAVVDPRRAHLFRATIFAAAACTLHIAPVYYAADPVLGGHNTVGLVLLLFLLTGFWQFRAAILLAVFADNVRRRHRLALGNAAMTAAGIAVTAGFLVSHTDRTDQNLPFTYGDQFGMQIFLWTGSLFVLWVCVNIISICRHQIPSLHAVTFRLGFRLIGLGSAAFCLMLTDRLVSGVVVAEHDRSSSLIDFLDTFSGVAETTAVVLIGIGVVLPRLGGPIKLLRRDLQARRLLLEIHATWRQATKGTHDVVLKPREISLLDFLRVQPVRRLHRRVIEVRDCEFKRPERPLGPKSLALVGRIEAALIGR</sequence>
<dbReference type="Proteomes" id="UP000247980">
    <property type="component" value="Unassembled WGS sequence"/>
</dbReference>
<comment type="caution">
    <text evidence="2">The sequence shown here is derived from an EMBL/GenBank/DDBJ whole genome shotgun (WGS) entry which is preliminary data.</text>
</comment>
<feature type="transmembrane region" description="Helical" evidence="1">
    <location>
        <begin position="96"/>
        <end position="116"/>
    </location>
</feature>
<reference evidence="2 3" key="1">
    <citation type="submission" date="2018-05" db="EMBL/GenBank/DDBJ databases">
        <title>Genetic diversity of glacier-inhabiting Cryobacterium bacteria in China and description of Cryobacterium mengkeensis sp. nov. and Arthrobacter glacialis sp. nov.</title>
        <authorList>
            <person name="Liu Q."/>
            <person name="Xin Y.-H."/>
        </authorList>
    </citation>
    <scope>NUCLEOTIDE SEQUENCE [LARGE SCALE GENOMIC DNA]</scope>
    <source>
        <strain evidence="2 3">B7</strain>
    </source>
</reference>
<keyword evidence="1" id="KW-1133">Transmembrane helix</keyword>